<protein>
    <submittedName>
        <fullName evidence="3">Uncharacterized protein</fullName>
    </submittedName>
</protein>
<keyword evidence="2" id="KW-0812">Transmembrane</keyword>
<dbReference type="KEGG" id="abe:ARB_02775"/>
<dbReference type="HOGENOM" id="CLU_024263_0_1_1"/>
<feature type="transmembrane region" description="Helical" evidence="2">
    <location>
        <begin position="158"/>
        <end position="182"/>
    </location>
</feature>
<reference evidence="4" key="1">
    <citation type="journal article" date="2011" name="Genome Biol.">
        <title>Comparative and functional genomics provide insights into the pathogenicity of dermatophytic fungi.</title>
        <authorList>
            <person name="Burmester A."/>
            <person name="Shelest E."/>
            <person name="Gloeckner G."/>
            <person name="Heddergott C."/>
            <person name="Schindler S."/>
            <person name="Staib P."/>
            <person name="Heidel A."/>
            <person name="Felder M."/>
            <person name="Petzold A."/>
            <person name="Szafranski K."/>
            <person name="Feuermann M."/>
            <person name="Pedruzzi I."/>
            <person name="Priebe S."/>
            <person name="Groth M."/>
            <person name="Winkler R."/>
            <person name="Li W."/>
            <person name="Kniemeyer O."/>
            <person name="Schroeckh V."/>
            <person name="Hertweck C."/>
            <person name="Hube B."/>
            <person name="White T.C."/>
            <person name="Platzer M."/>
            <person name="Guthke R."/>
            <person name="Heitman J."/>
            <person name="Woestemeyer J."/>
            <person name="Zipfel P.F."/>
            <person name="Monod M."/>
            <person name="Brakhage A.A."/>
        </authorList>
    </citation>
    <scope>NUCLEOTIDE SEQUENCE [LARGE SCALE GENOMIC DNA]</scope>
    <source>
        <strain evidence="4">ATCC MYA-4681 / CBS 112371</strain>
    </source>
</reference>
<feature type="transmembrane region" description="Helical" evidence="2">
    <location>
        <begin position="114"/>
        <end position="134"/>
    </location>
</feature>
<comment type="caution">
    <text evidence="3">The sequence shown here is derived from an EMBL/GenBank/DDBJ whole genome shotgun (WGS) entry which is preliminary data.</text>
</comment>
<feature type="transmembrane region" description="Helical" evidence="2">
    <location>
        <begin position="275"/>
        <end position="293"/>
    </location>
</feature>
<dbReference type="PANTHER" id="PTHR35184:SF1">
    <property type="entry name" value="INTEGRAL MEMBRANE PROTEIN"/>
    <property type="match status" value="1"/>
</dbReference>
<dbReference type="STRING" id="663331.D4B2U2"/>
<sequence length="334" mass="36460">MSSSPDMAHGPPGKMVLTLLKQPGIEAHGPPYPPPGAGLGGRPTLSVDVAISAVFIAIFLVGAVSHFTLFRKNLKRNYKFIPSAATGGFCIARIVANTLRIVWAAKPMNIDVAIAAQVFVAAGVLILFVINLIFAQRMLRASHPVVGWSRPVSYAFKILYILIGLTLVTVITATVQSFFTLVPNTRRIDRDLQLFGGSLLTFVAFLPILILAFIHLAPQRQPRDQFGSGSWSAKVIIVTAAALLLTLGAGFRIGVSASPIRAATNPAWYHHKACFYIFNFVLEAMVVYIFLFGRVDRRFFVPNGSSKVRNYSDNRIEPKTSDNDEEGQSQVVMS</sequence>
<dbReference type="Pfam" id="PF11309">
    <property type="entry name" value="DUF3112"/>
    <property type="match status" value="1"/>
</dbReference>
<name>D4B2U2_ARTBC</name>
<dbReference type="PANTHER" id="PTHR35184">
    <property type="entry name" value="YALI0C10208P"/>
    <property type="match status" value="1"/>
</dbReference>
<dbReference type="eggNOG" id="ENOG502S0ZE">
    <property type="taxonomic scope" value="Eukaryota"/>
</dbReference>
<dbReference type="RefSeq" id="XP_003011043.1">
    <property type="nucleotide sequence ID" value="XM_003010997.1"/>
</dbReference>
<accession>D4B2U2</accession>
<dbReference type="AlphaFoldDB" id="D4B2U2"/>
<evidence type="ECO:0000313" key="3">
    <source>
        <dbReference type="EMBL" id="EFE30403.1"/>
    </source>
</evidence>
<feature type="transmembrane region" description="Helical" evidence="2">
    <location>
        <begin position="49"/>
        <end position="69"/>
    </location>
</feature>
<feature type="transmembrane region" description="Helical" evidence="2">
    <location>
        <begin position="235"/>
        <end position="255"/>
    </location>
</feature>
<keyword evidence="4" id="KW-1185">Reference proteome</keyword>
<dbReference type="OMA" id="FKAGANW"/>
<evidence type="ECO:0000256" key="1">
    <source>
        <dbReference type="SAM" id="MobiDB-lite"/>
    </source>
</evidence>
<feature type="transmembrane region" description="Helical" evidence="2">
    <location>
        <begin position="194"/>
        <end position="214"/>
    </location>
</feature>
<dbReference type="GeneID" id="9525160"/>
<feature type="region of interest" description="Disordered" evidence="1">
    <location>
        <begin position="311"/>
        <end position="334"/>
    </location>
</feature>
<gene>
    <name evidence="3" type="ORF">ARB_02775</name>
</gene>
<evidence type="ECO:0000313" key="4">
    <source>
        <dbReference type="Proteomes" id="UP000008866"/>
    </source>
</evidence>
<dbReference type="Proteomes" id="UP000008866">
    <property type="component" value="Unassembled WGS sequence"/>
</dbReference>
<keyword evidence="2" id="KW-0472">Membrane</keyword>
<dbReference type="InterPro" id="IPR021460">
    <property type="entry name" value="DUF3112"/>
</dbReference>
<feature type="transmembrane region" description="Helical" evidence="2">
    <location>
        <begin position="81"/>
        <end position="102"/>
    </location>
</feature>
<organism evidence="3 4">
    <name type="scientific">Arthroderma benhamiae (strain ATCC MYA-4681 / CBS 112371)</name>
    <name type="common">Trichophyton mentagrophytes</name>
    <dbReference type="NCBI Taxonomy" id="663331"/>
    <lineage>
        <taxon>Eukaryota</taxon>
        <taxon>Fungi</taxon>
        <taxon>Dikarya</taxon>
        <taxon>Ascomycota</taxon>
        <taxon>Pezizomycotina</taxon>
        <taxon>Eurotiomycetes</taxon>
        <taxon>Eurotiomycetidae</taxon>
        <taxon>Onygenales</taxon>
        <taxon>Arthrodermataceae</taxon>
        <taxon>Trichophyton</taxon>
    </lineage>
</organism>
<proteinExistence type="predicted"/>
<evidence type="ECO:0000256" key="2">
    <source>
        <dbReference type="SAM" id="Phobius"/>
    </source>
</evidence>
<feature type="compositionally biased region" description="Basic and acidic residues" evidence="1">
    <location>
        <begin position="311"/>
        <end position="322"/>
    </location>
</feature>
<dbReference type="EMBL" id="ABSU01000030">
    <property type="protein sequence ID" value="EFE30403.1"/>
    <property type="molecule type" value="Genomic_DNA"/>
</dbReference>
<keyword evidence="2" id="KW-1133">Transmembrane helix</keyword>